<dbReference type="Proteomes" id="UP000724874">
    <property type="component" value="Unassembled WGS sequence"/>
</dbReference>
<dbReference type="EMBL" id="JADNYJ010000004">
    <property type="protein sequence ID" value="KAF8911598.1"/>
    <property type="molecule type" value="Genomic_DNA"/>
</dbReference>
<evidence type="ECO:0000313" key="2">
    <source>
        <dbReference type="EMBL" id="KAF8911598.1"/>
    </source>
</evidence>
<reference evidence="2" key="1">
    <citation type="submission" date="2020-11" db="EMBL/GenBank/DDBJ databases">
        <authorList>
            <consortium name="DOE Joint Genome Institute"/>
            <person name="Ahrendt S."/>
            <person name="Riley R."/>
            <person name="Andreopoulos W."/>
            <person name="LaButti K."/>
            <person name="Pangilinan J."/>
            <person name="Ruiz-duenas F.J."/>
            <person name="Barrasa J.M."/>
            <person name="Sanchez-Garcia M."/>
            <person name="Camarero S."/>
            <person name="Miyauchi S."/>
            <person name="Serrano A."/>
            <person name="Linde D."/>
            <person name="Babiker R."/>
            <person name="Drula E."/>
            <person name="Ayuso-Fernandez I."/>
            <person name="Pacheco R."/>
            <person name="Padilla G."/>
            <person name="Ferreira P."/>
            <person name="Barriuso J."/>
            <person name="Kellner H."/>
            <person name="Castanera R."/>
            <person name="Alfaro M."/>
            <person name="Ramirez L."/>
            <person name="Pisabarro A.G."/>
            <person name="Kuo A."/>
            <person name="Tritt A."/>
            <person name="Lipzen A."/>
            <person name="He G."/>
            <person name="Yan M."/>
            <person name="Ng V."/>
            <person name="Cullen D."/>
            <person name="Martin F."/>
            <person name="Rosso M.-N."/>
            <person name="Henrissat B."/>
            <person name="Hibbett D."/>
            <person name="Martinez A.T."/>
            <person name="Grigoriev I.V."/>
        </authorList>
    </citation>
    <scope>NUCLEOTIDE SEQUENCE</scope>
    <source>
        <strain evidence="2">AH 44721</strain>
    </source>
</reference>
<proteinExistence type="predicted"/>
<sequence>MVVYGSLDRPMPGSMSTFSRTDTKTGGQQLQHPSPPLIAVPSTQIGLLIEHSLSQIGIQQVQHPVMTEDVVRISGRRHTGEKATPSDKSAHMVLQIGTQQPQQRGPPEGASPAGQVGFVSEQMSQVAQWALVPEMKEMAAKTTGTEIFIVSVESYWNNEC</sequence>
<gene>
    <name evidence="2" type="ORF">CPB84DRAFT_1742982</name>
</gene>
<organism evidence="2 3">
    <name type="scientific">Gymnopilus junonius</name>
    <name type="common">Spectacular rustgill mushroom</name>
    <name type="synonym">Gymnopilus spectabilis subsp. junonius</name>
    <dbReference type="NCBI Taxonomy" id="109634"/>
    <lineage>
        <taxon>Eukaryota</taxon>
        <taxon>Fungi</taxon>
        <taxon>Dikarya</taxon>
        <taxon>Basidiomycota</taxon>
        <taxon>Agaricomycotina</taxon>
        <taxon>Agaricomycetes</taxon>
        <taxon>Agaricomycetidae</taxon>
        <taxon>Agaricales</taxon>
        <taxon>Agaricineae</taxon>
        <taxon>Hymenogastraceae</taxon>
        <taxon>Gymnopilus</taxon>
    </lineage>
</organism>
<keyword evidence="3" id="KW-1185">Reference proteome</keyword>
<comment type="caution">
    <text evidence="2">The sequence shown here is derived from an EMBL/GenBank/DDBJ whole genome shotgun (WGS) entry which is preliminary data.</text>
</comment>
<feature type="compositionally biased region" description="Polar residues" evidence="1">
    <location>
        <begin position="14"/>
        <end position="32"/>
    </location>
</feature>
<feature type="region of interest" description="Disordered" evidence="1">
    <location>
        <begin position="1"/>
        <end position="34"/>
    </location>
</feature>
<accession>A0A9P5P0K4</accession>
<name>A0A9P5P0K4_GYMJU</name>
<evidence type="ECO:0000313" key="3">
    <source>
        <dbReference type="Proteomes" id="UP000724874"/>
    </source>
</evidence>
<evidence type="ECO:0000256" key="1">
    <source>
        <dbReference type="SAM" id="MobiDB-lite"/>
    </source>
</evidence>
<dbReference type="OrthoDB" id="10589335at2759"/>
<dbReference type="AlphaFoldDB" id="A0A9P5P0K4"/>
<protein>
    <submittedName>
        <fullName evidence="2">Uncharacterized protein</fullName>
    </submittedName>
</protein>